<reference evidence="1" key="1">
    <citation type="submission" date="2021-11" db="EMBL/GenBank/DDBJ databases">
        <title>Description of novel Flavobacterium species.</title>
        <authorList>
            <person name="Saticioglu I.B."/>
            <person name="Ay H."/>
            <person name="Altun S."/>
            <person name="Duman M."/>
        </authorList>
    </citation>
    <scope>NUCLEOTIDE SEQUENCE</scope>
    <source>
        <strain evidence="1">F-30</strain>
    </source>
</reference>
<protein>
    <submittedName>
        <fullName evidence="1">Uncharacterized protein</fullName>
    </submittedName>
</protein>
<dbReference type="EMBL" id="JAJJMM010000001">
    <property type="protein sequence ID" value="MCC9063352.1"/>
    <property type="molecule type" value="Genomic_DNA"/>
</dbReference>
<keyword evidence="2" id="KW-1185">Reference proteome</keyword>
<proteinExistence type="predicted"/>
<dbReference type="RefSeq" id="WP_230035499.1">
    <property type="nucleotide sequence ID" value="NZ_JAJJMM010000001.1"/>
</dbReference>
<gene>
    <name evidence="1" type="ORF">LNP81_10130</name>
</gene>
<evidence type="ECO:0000313" key="2">
    <source>
        <dbReference type="Proteomes" id="UP001430679"/>
    </source>
</evidence>
<organism evidence="1 2">
    <name type="scientific">Flavobacterium piscisymbiosum</name>
    <dbReference type="NCBI Taxonomy" id="2893753"/>
    <lineage>
        <taxon>Bacteria</taxon>
        <taxon>Pseudomonadati</taxon>
        <taxon>Bacteroidota</taxon>
        <taxon>Flavobacteriia</taxon>
        <taxon>Flavobacteriales</taxon>
        <taxon>Flavobacteriaceae</taxon>
        <taxon>Flavobacterium</taxon>
    </lineage>
</organism>
<comment type="caution">
    <text evidence="1">The sequence shown here is derived from an EMBL/GenBank/DDBJ whole genome shotgun (WGS) entry which is preliminary data.</text>
</comment>
<dbReference type="Proteomes" id="UP001430679">
    <property type="component" value="Unassembled WGS sequence"/>
</dbReference>
<name>A0ABS8MEQ4_9FLAO</name>
<sequence length="70" mass="8191">MDKRTKKNTKYTYDPSLIKALVEKYGYTPSYIRQCLNLNSNSITADIIKADYKELEKKLKDILLNFNNKA</sequence>
<evidence type="ECO:0000313" key="1">
    <source>
        <dbReference type="EMBL" id="MCC9063352.1"/>
    </source>
</evidence>
<accession>A0ABS8MEQ4</accession>